<evidence type="ECO:0000256" key="1">
    <source>
        <dbReference type="SAM" id="Phobius"/>
    </source>
</evidence>
<reference evidence="3" key="1">
    <citation type="submission" date="2018-08" db="EMBL/GenBank/DDBJ databases">
        <authorList>
            <person name="Zhang J."/>
            <person name="Du Z.-J."/>
        </authorList>
    </citation>
    <scope>NUCLEOTIDE SEQUENCE [LARGE SCALE GENOMIC DNA]</scope>
    <source>
        <strain evidence="3">KCTC 52655</strain>
    </source>
</reference>
<feature type="transmembrane region" description="Helical" evidence="1">
    <location>
        <begin position="85"/>
        <end position="108"/>
    </location>
</feature>
<dbReference type="AlphaFoldDB" id="A0A3D8M8R8"/>
<dbReference type="Pfam" id="PF11143">
    <property type="entry name" value="DUF2919"/>
    <property type="match status" value="1"/>
</dbReference>
<dbReference type="EMBL" id="QRHA01000005">
    <property type="protein sequence ID" value="RDV26078.1"/>
    <property type="molecule type" value="Genomic_DNA"/>
</dbReference>
<protein>
    <submittedName>
        <fullName evidence="2">DUF2919 domain-containing protein</fullName>
    </submittedName>
</protein>
<keyword evidence="1" id="KW-1133">Transmembrane helix</keyword>
<evidence type="ECO:0000313" key="2">
    <source>
        <dbReference type="EMBL" id="RDV26078.1"/>
    </source>
</evidence>
<proteinExistence type="predicted"/>
<comment type="caution">
    <text evidence="2">The sequence shown here is derived from an EMBL/GenBank/DDBJ whole genome shotgun (WGS) entry which is preliminary data.</text>
</comment>
<gene>
    <name evidence="2" type="ORF">DXV75_08340</name>
</gene>
<feature type="transmembrane region" description="Helical" evidence="1">
    <location>
        <begin position="20"/>
        <end position="40"/>
    </location>
</feature>
<feature type="transmembrane region" description="Helical" evidence="1">
    <location>
        <begin position="120"/>
        <end position="146"/>
    </location>
</feature>
<accession>A0A3D8M8R8</accession>
<keyword evidence="3" id="KW-1185">Reference proteome</keyword>
<name>A0A3D8M8R8_9ALTE</name>
<evidence type="ECO:0000313" key="3">
    <source>
        <dbReference type="Proteomes" id="UP000256561"/>
    </source>
</evidence>
<feature type="transmembrane region" description="Helical" evidence="1">
    <location>
        <begin position="152"/>
        <end position="171"/>
    </location>
</feature>
<sequence length="191" mass="22164">MKLTVEPHRHCHFAHQRIRWPVIAVTGAFVIAALLLPIHCYDESGVIKPPGWLYVLMLLCCMDWLIVVFALAVPRQTEHLLSVFFAGKWLMFSKLAASLPCLLAMILISQRQRLWHHGYYGWRIAVLPLLTLGCVIATAMLVIQLLASHWQFEWFLALGLLMYPVFLAVLWRSFHLRLMIADWSKENFDIR</sequence>
<dbReference type="InterPro" id="IPR021318">
    <property type="entry name" value="DUF2919"/>
</dbReference>
<keyword evidence="1" id="KW-0472">Membrane</keyword>
<keyword evidence="1" id="KW-0812">Transmembrane</keyword>
<feature type="transmembrane region" description="Helical" evidence="1">
    <location>
        <begin position="52"/>
        <end position="73"/>
    </location>
</feature>
<dbReference type="OrthoDB" id="6314776at2"/>
<dbReference type="Proteomes" id="UP000256561">
    <property type="component" value="Unassembled WGS sequence"/>
</dbReference>
<organism evidence="2 3">
    <name type="scientific">Alteromonas aestuariivivens</name>
    <dbReference type="NCBI Taxonomy" id="1938339"/>
    <lineage>
        <taxon>Bacteria</taxon>
        <taxon>Pseudomonadati</taxon>
        <taxon>Pseudomonadota</taxon>
        <taxon>Gammaproteobacteria</taxon>
        <taxon>Alteromonadales</taxon>
        <taxon>Alteromonadaceae</taxon>
        <taxon>Alteromonas/Salinimonas group</taxon>
        <taxon>Alteromonas</taxon>
    </lineage>
</organism>